<dbReference type="Proteomes" id="UP001597229">
    <property type="component" value="Unassembled WGS sequence"/>
</dbReference>
<protein>
    <recommendedName>
        <fullName evidence="5">LapA family protein</fullName>
    </recommendedName>
</protein>
<feature type="coiled-coil region" evidence="1">
    <location>
        <begin position="72"/>
        <end position="99"/>
    </location>
</feature>
<evidence type="ECO:0000256" key="2">
    <source>
        <dbReference type="SAM" id="Phobius"/>
    </source>
</evidence>
<gene>
    <name evidence="3" type="ORF">ACFQ3F_00610</name>
</gene>
<proteinExistence type="predicted"/>
<dbReference type="EMBL" id="JBHTLX010000002">
    <property type="protein sequence ID" value="MFD1246277.1"/>
    <property type="molecule type" value="Genomic_DNA"/>
</dbReference>
<keyword evidence="2" id="KW-1133">Transmembrane helix</keyword>
<keyword evidence="4" id="KW-1185">Reference proteome</keyword>
<organism evidence="3 4">
    <name type="scientific">Nocardioides ginsengisoli</name>
    <dbReference type="NCBI Taxonomy" id="363868"/>
    <lineage>
        <taxon>Bacteria</taxon>
        <taxon>Bacillati</taxon>
        <taxon>Actinomycetota</taxon>
        <taxon>Actinomycetes</taxon>
        <taxon>Propionibacteriales</taxon>
        <taxon>Nocardioidaceae</taxon>
        <taxon>Nocardioides</taxon>
    </lineage>
</organism>
<sequence>MLLLGLVILVLGVLGLVLSFFGASIDYKHRSAEILNWDVSPGTLVLWGAISTLLIVVGLWMMKVGVRQSWQRRKEHKQLAQLSGKLDEVELERRREEQARRGDDEA</sequence>
<keyword evidence="2" id="KW-0472">Membrane</keyword>
<comment type="caution">
    <text evidence="3">The sequence shown here is derived from an EMBL/GenBank/DDBJ whole genome shotgun (WGS) entry which is preliminary data.</text>
</comment>
<accession>A0ABW3VUN6</accession>
<feature type="transmembrane region" description="Helical" evidence="2">
    <location>
        <begin position="43"/>
        <end position="62"/>
    </location>
</feature>
<keyword evidence="2" id="KW-0812">Transmembrane</keyword>
<evidence type="ECO:0000256" key="1">
    <source>
        <dbReference type="SAM" id="Coils"/>
    </source>
</evidence>
<evidence type="ECO:0008006" key="5">
    <source>
        <dbReference type="Google" id="ProtNLM"/>
    </source>
</evidence>
<evidence type="ECO:0000313" key="3">
    <source>
        <dbReference type="EMBL" id="MFD1246277.1"/>
    </source>
</evidence>
<name>A0ABW3VUN6_9ACTN</name>
<reference evidence="4" key="1">
    <citation type="journal article" date="2019" name="Int. J. Syst. Evol. Microbiol.">
        <title>The Global Catalogue of Microorganisms (GCM) 10K type strain sequencing project: providing services to taxonomists for standard genome sequencing and annotation.</title>
        <authorList>
            <consortium name="The Broad Institute Genomics Platform"/>
            <consortium name="The Broad Institute Genome Sequencing Center for Infectious Disease"/>
            <person name="Wu L."/>
            <person name="Ma J."/>
        </authorList>
    </citation>
    <scope>NUCLEOTIDE SEQUENCE [LARGE SCALE GENOMIC DNA]</scope>
    <source>
        <strain evidence="4">CCUG 52478</strain>
    </source>
</reference>
<keyword evidence="1" id="KW-0175">Coiled coil</keyword>
<evidence type="ECO:0000313" key="4">
    <source>
        <dbReference type="Proteomes" id="UP001597229"/>
    </source>
</evidence>
<dbReference type="RefSeq" id="WP_367921301.1">
    <property type="nucleotide sequence ID" value="NZ_BAABAC010000041.1"/>
</dbReference>